<evidence type="ECO:0000313" key="2">
    <source>
        <dbReference type="Proteomes" id="UP000735302"/>
    </source>
</evidence>
<dbReference type="Proteomes" id="UP000735302">
    <property type="component" value="Unassembled WGS sequence"/>
</dbReference>
<dbReference type="AlphaFoldDB" id="A0AAV4BFT7"/>
<organism evidence="1 2">
    <name type="scientific">Plakobranchus ocellatus</name>
    <dbReference type="NCBI Taxonomy" id="259542"/>
    <lineage>
        <taxon>Eukaryota</taxon>
        <taxon>Metazoa</taxon>
        <taxon>Spiralia</taxon>
        <taxon>Lophotrochozoa</taxon>
        <taxon>Mollusca</taxon>
        <taxon>Gastropoda</taxon>
        <taxon>Heterobranchia</taxon>
        <taxon>Euthyneura</taxon>
        <taxon>Panpulmonata</taxon>
        <taxon>Sacoglossa</taxon>
        <taxon>Placobranchoidea</taxon>
        <taxon>Plakobranchidae</taxon>
        <taxon>Plakobranchus</taxon>
    </lineage>
</organism>
<sequence length="122" mass="14404">MKAKQPAKKDELLEIRTYYEQLYKEEKTDKDMIKRAKCFMTYLKVPQLNAEQIDANKEDFSEGEILTALKFMNNGSVPGPDGIPVEFYKLFWLDIKEIFMEFYFIAAPKTNYVYHKDKVLSP</sequence>
<evidence type="ECO:0000313" key="1">
    <source>
        <dbReference type="EMBL" id="GFO19296.1"/>
    </source>
</evidence>
<keyword evidence="2" id="KW-1185">Reference proteome</keyword>
<name>A0AAV4BFT7_9GAST</name>
<reference evidence="1 2" key="1">
    <citation type="journal article" date="2021" name="Elife">
        <title>Chloroplast acquisition without the gene transfer in kleptoplastic sea slugs, Plakobranchus ocellatus.</title>
        <authorList>
            <person name="Maeda T."/>
            <person name="Takahashi S."/>
            <person name="Yoshida T."/>
            <person name="Shimamura S."/>
            <person name="Takaki Y."/>
            <person name="Nagai Y."/>
            <person name="Toyoda A."/>
            <person name="Suzuki Y."/>
            <person name="Arimoto A."/>
            <person name="Ishii H."/>
            <person name="Satoh N."/>
            <person name="Nishiyama T."/>
            <person name="Hasebe M."/>
            <person name="Maruyama T."/>
            <person name="Minagawa J."/>
            <person name="Obokata J."/>
            <person name="Shigenobu S."/>
        </authorList>
    </citation>
    <scope>NUCLEOTIDE SEQUENCE [LARGE SCALE GENOMIC DNA]</scope>
</reference>
<proteinExistence type="predicted"/>
<comment type="caution">
    <text evidence="1">The sequence shown here is derived from an EMBL/GenBank/DDBJ whole genome shotgun (WGS) entry which is preliminary data.</text>
</comment>
<protein>
    <submittedName>
        <fullName evidence="1">Craniofacial development protein 2-like</fullName>
    </submittedName>
</protein>
<accession>A0AAV4BFT7</accession>
<gene>
    <name evidence="1" type="ORF">PoB_004580100</name>
</gene>
<dbReference type="EMBL" id="BLXT01005065">
    <property type="protein sequence ID" value="GFO19296.1"/>
    <property type="molecule type" value="Genomic_DNA"/>
</dbReference>